<dbReference type="AlphaFoldDB" id="G4TMK6"/>
<feature type="region of interest" description="Disordered" evidence="1">
    <location>
        <begin position="434"/>
        <end position="470"/>
    </location>
</feature>
<dbReference type="Proteomes" id="UP000007148">
    <property type="component" value="Unassembled WGS sequence"/>
</dbReference>
<evidence type="ECO:0000256" key="1">
    <source>
        <dbReference type="SAM" id="MobiDB-lite"/>
    </source>
</evidence>
<feature type="compositionally biased region" description="Low complexity" evidence="1">
    <location>
        <begin position="237"/>
        <end position="250"/>
    </location>
</feature>
<feature type="compositionally biased region" description="Low complexity" evidence="1">
    <location>
        <begin position="116"/>
        <end position="132"/>
    </location>
</feature>
<evidence type="ECO:0000313" key="2">
    <source>
        <dbReference type="EMBL" id="CCA72551.1"/>
    </source>
</evidence>
<feature type="compositionally biased region" description="Polar residues" evidence="1">
    <location>
        <begin position="443"/>
        <end position="454"/>
    </location>
</feature>
<protein>
    <submittedName>
        <fullName evidence="2">Uncharacterized protein</fullName>
    </submittedName>
</protein>
<feature type="region of interest" description="Disordered" evidence="1">
    <location>
        <begin position="113"/>
        <end position="139"/>
    </location>
</feature>
<reference evidence="2 3" key="1">
    <citation type="journal article" date="2011" name="PLoS Pathog.">
        <title>Endophytic Life Strategies Decoded by Genome and Transcriptome Analyses of the Mutualistic Root Symbiont Piriformospora indica.</title>
        <authorList>
            <person name="Zuccaro A."/>
            <person name="Lahrmann U."/>
            <person name="Guldener U."/>
            <person name="Langen G."/>
            <person name="Pfiffi S."/>
            <person name="Biedenkopf D."/>
            <person name="Wong P."/>
            <person name="Samans B."/>
            <person name="Grimm C."/>
            <person name="Basiewicz M."/>
            <person name="Murat C."/>
            <person name="Martin F."/>
            <person name="Kogel K.H."/>
        </authorList>
    </citation>
    <scope>NUCLEOTIDE SEQUENCE [LARGE SCALE GENOMIC DNA]</scope>
    <source>
        <strain evidence="2 3">DSM 11827</strain>
    </source>
</reference>
<dbReference type="HOGENOM" id="CLU_581536_0_0_1"/>
<dbReference type="OrthoDB" id="8117402at2759"/>
<proteinExistence type="predicted"/>
<feature type="compositionally biased region" description="Polar residues" evidence="1">
    <location>
        <begin position="15"/>
        <end position="28"/>
    </location>
</feature>
<evidence type="ECO:0000313" key="3">
    <source>
        <dbReference type="Proteomes" id="UP000007148"/>
    </source>
</evidence>
<sequence length="470" mass="51197">MNPQDEYDAYYATASRPSTGHASSTQSFPPSPAMTMRDEHLYHANFHHTQRNVSAPGYMAPQTTSFSSLAVGPAPSASTQAFRECRATAQQRRYPNSLSAIFPLSAPQMNLHQPYSHTPSLASPSTSSTYSSGRYDASYNMSPQSPTGLYHYHTRHDVDSSLPPTVWPIPISGHLNSGQGVQTNASQDVSKNDPGALQSRHLLSSSHPASRSSSSNPPPRPPRGAVNPQYVVRNRSGDSSTPSPSASLGGSYAWIDHRPAGPSMPVQVAGTTAGGRSSFTHNADMYEDPSMQSIQRAPQQQIIESQSRQVQLAPLCGPEDMLEHFPLSTEIHQRFRVELLKVINAVWRRANQKEPDPSLLLQFTSKIEENGFEKYRCLFWSEGSECGKNIPRYVGSHARAPETTCWGATVVVRLQLGWMSRRISLKVGHVPTPEERGAGSVSAMWSTGSPTESRTALAGAAMPTTRGRGD</sequence>
<name>G4TMK6_SERID</name>
<gene>
    <name evidence="2" type="ORF">PIIN_06488</name>
</gene>
<feature type="compositionally biased region" description="Low complexity" evidence="1">
    <location>
        <begin position="199"/>
        <end position="215"/>
    </location>
</feature>
<dbReference type="EMBL" id="CAFZ01000170">
    <property type="protein sequence ID" value="CCA72551.1"/>
    <property type="molecule type" value="Genomic_DNA"/>
</dbReference>
<feature type="region of interest" description="Disordered" evidence="1">
    <location>
        <begin position="1"/>
        <end position="35"/>
    </location>
</feature>
<feature type="compositionally biased region" description="Polar residues" evidence="1">
    <location>
        <begin position="174"/>
        <end position="189"/>
    </location>
</feature>
<dbReference type="InParanoid" id="G4TMK6"/>
<organism evidence="2 3">
    <name type="scientific">Serendipita indica (strain DSM 11827)</name>
    <name type="common">Root endophyte fungus</name>
    <name type="synonym">Piriformospora indica</name>
    <dbReference type="NCBI Taxonomy" id="1109443"/>
    <lineage>
        <taxon>Eukaryota</taxon>
        <taxon>Fungi</taxon>
        <taxon>Dikarya</taxon>
        <taxon>Basidiomycota</taxon>
        <taxon>Agaricomycotina</taxon>
        <taxon>Agaricomycetes</taxon>
        <taxon>Sebacinales</taxon>
        <taxon>Serendipitaceae</taxon>
        <taxon>Serendipita</taxon>
    </lineage>
</organism>
<comment type="caution">
    <text evidence="2">The sequence shown here is derived from an EMBL/GenBank/DDBJ whole genome shotgun (WGS) entry which is preliminary data.</text>
</comment>
<accession>G4TMK6</accession>
<feature type="region of interest" description="Disordered" evidence="1">
    <location>
        <begin position="170"/>
        <end position="250"/>
    </location>
</feature>
<keyword evidence="3" id="KW-1185">Reference proteome</keyword>